<dbReference type="EMBL" id="MHQI01000008">
    <property type="protein sequence ID" value="OHA00721.1"/>
    <property type="molecule type" value="Genomic_DNA"/>
</dbReference>
<feature type="domain" description="POTRA" evidence="4">
    <location>
        <begin position="49"/>
        <end position="127"/>
    </location>
</feature>
<dbReference type="PROSITE" id="PS51779">
    <property type="entry name" value="POTRA"/>
    <property type="match status" value="1"/>
</dbReference>
<evidence type="ECO:0000256" key="2">
    <source>
        <dbReference type="ARBA" id="ARBA00023136"/>
    </source>
</evidence>
<keyword evidence="3" id="KW-0812">Transmembrane</keyword>
<evidence type="ECO:0000313" key="5">
    <source>
        <dbReference type="EMBL" id="OHA00721.1"/>
    </source>
</evidence>
<keyword evidence="2 3" id="KW-0472">Membrane</keyword>
<gene>
    <name evidence="5" type="ORF">A3C07_03785</name>
</gene>
<evidence type="ECO:0000256" key="1">
    <source>
        <dbReference type="ARBA" id="ARBA00004370"/>
    </source>
</evidence>
<name>A0A1G2KQH3_9BACT</name>
<comment type="caution">
    <text evidence="5">The sequence shown here is derived from an EMBL/GenBank/DDBJ whole genome shotgun (WGS) entry which is preliminary data.</text>
</comment>
<sequence length="291" mass="33046">MFLRRGRIIRSSYRTRERRKTFLFRLFFLPVALTALVALGAFLAHRPEVIIRDISVQGTLALAEDDIRRVVHEEISGAYLRFFPRANSLLYPRKEIEERLKNTFPLLSSVTVRFKNFHSIVVVVEERKPAHLWCGEELLAQKGVRPECFFLDSDGRVFAKAPLFSTGVYLSLYGPIAGGTVREGNVHETPLGFYFLTTQDFHFLVAFAGAMKELGAVPEKIFVMGDGDYNVILANGVSLLINQKHGLDSLVGNLEAALQTDKLTTEDVVGERSRLEYIDVRFKNKVLYKFK</sequence>
<protein>
    <recommendedName>
        <fullName evidence="4">POTRA domain-containing protein</fullName>
    </recommendedName>
</protein>
<proteinExistence type="predicted"/>
<dbReference type="GO" id="GO:0016020">
    <property type="term" value="C:membrane"/>
    <property type="evidence" value="ECO:0007669"/>
    <property type="project" value="UniProtKB-SubCell"/>
</dbReference>
<evidence type="ECO:0000259" key="4">
    <source>
        <dbReference type="PROSITE" id="PS51779"/>
    </source>
</evidence>
<keyword evidence="3" id="KW-1133">Transmembrane helix</keyword>
<organism evidence="5 6">
    <name type="scientific">Candidatus Sungbacteria bacterium RIFCSPHIGHO2_02_FULL_47_11</name>
    <dbReference type="NCBI Taxonomy" id="1802270"/>
    <lineage>
        <taxon>Bacteria</taxon>
        <taxon>Candidatus Sungiibacteriota</taxon>
    </lineage>
</organism>
<dbReference type="InterPro" id="IPR034746">
    <property type="entry name" value="POTRA"/>
</dbReference>
<dbReference type="STRING" id="1802270.A3C07_03785"/>
<reference evidence="5 6" key="1">
    <citation type="journal article" date="2016" name="Nat. Commun.">
        <title>Thousands of microbial genomes shed light on interconnected biogeochemical processes in an aquifer system.</title>
        <authorList>
            <person name="Anantharaman K."/>
            <person name="Brown C.T."/>
            <person name="Hug L.A."/>
            <person name="Sharon I."/>
            <person name="Castelle C.J."/>
            <person name="Probst A.J."/>
            <person name="Thomas B.C."/>
            <person name="Singh A."/>
            <person name="Wilkins M.J."/>
            <person name="Karaoz U."/>
            <person name="Brodie E.L."/>
            <person name="Williams K.H."/>
            <person name="Hubbard S.S."/>
            <person name="Banfield J.F."/>
        </authorList>
    </citation>
    <scope>NUCLEOTIDE SEQUENCE [LARGE SCALE GENOMIC DNA]</scope>
</reference>
<evidence type="ECO:0000256" key="3">
    <source>
        <dbReference type="SAM" id="Phobius"/>
    </source>
</evidence>
<accession>A0A1G2KQH3</accession>
<evidence type="ECO:0000313" key="6">
    <source>
        <dbReference type="Proteomes" id="UP000179023"/>
    </source>
</evidence>
<dbReference type="AlphaFoldDB" id="A0A1G2KQH3"/>
<dbReference type="Proteomes" id="UP000179023">
    <property type="component" value="Unassembled WGS sequence"/>
</dbReference>
<feature type="transmembrane region" description="Helical" evidence="3">
    <location>
        <begin position="21"/>
        <end position="44"/>
    </location>
</feature>
<comment type="subcellular location">
    <subcellularLocation>
        <location evidence="1">Membrane</location>
    </subcellularLocation>
</comment>